<gene>
    <name evidence="1" type="ORF">CYME_CMR304C</name>
</gene>
<dbReference type="Gramene" id="CMR304CT">
    <property type="protein sequence ID" value="CMR304CT"/>
    <property type="gene ID" value="CMR304C"/>
</dbReference>
<dbReference type="GeneID" id="16996901"/>
<evidence type="ECO:0008006" key="3">
    <source>
        <dbReference type="Google" id="ProtNLM"/>
    </source>
</evidence>
<dbReference type="EMBL" id="AP006500">
    <property type="protein sequence ID" value="BAM82516.1"/>
    <property type="molecule type" value="Genomic_DNA"/>
</dbReference>
<protein>
    <recommendedName>
        <fullName evidence="3">Phosphoglycerate mutase</fullName>
    </recommendedName>
</protein>
<name>M1UWD8_CYAM1</name>
<dbReference type="PANTHER" id="PTHR47580:SF1">
    <property type="entry name" value="PHOSPHOGLYCERATE MUTASE FAMILY PROTEIN"/>
    <property type="match status" value="1"/>
</dbReference>
<reference evidence="1 2" key="2">
    <citation type="journal article" date="2007" name="BMC Biol.">
        <title>A 100%-complete sequence reveals unusually simple genomic features in the hot-spring red alga Cyanidioschyzon merolae.</title>
        <authorList>
            <person name="Nozaki H."/>
            <person name="Takano H."/>
            <person name="Misumi O."/>
            <person name="Terasawa K."/>
            <person name="Matsuzaki M."/>
            <person name="Maruyama S."/>
            <person name="Nishida K."/>
            <person name="Yagisawa F."/>
            <person name="Yoshida Y."/>
            <person name="Fujiwara T."/>
            <person name="Takio S."/>
            <person name="Tamura K."/>
            <person name="Chung S.J."/>
            <person name="Nakamura S."/>
            <person name="Kuroiwa H."/>
            <person name="Tanaka K."/>
            <person name="Sato N."/>
            <person name="Kuroiwa T."/>
        </authorList>
    </citation>
    <scope>NUCLEOTIDE SEQUENCE [LARGE SCALE GENOMIC DNA]</scope>
    <source>
        <strain evidence="1 2">10D</strain>
    </source>
</reference>
<evidence type="ECO:0000313" key="2">
    <source>
        <dbReference type="Proteomes" id="UP000007014"/>
    </source>
</evidence>
<reference evidence="1 2" key="1">
    <citation type="journal article" date="2004" name="Nature">
        <title>Genome sequence of the ultrasmall unicellular red alga Cyanidioschyzon merolae 10D.</title>
        <authorList>
            <person name="Matsuzaki M."/>
            <person name="Misumi O."/>
            <person name="Shin-i T."/>
            <person name="Maruyama S."/>
            <person name="Takahara M."/>
            <person name="Miyagishima S."/>
            <person name="Mori T."/>
            <person name="Nishida K."/>
            <person name="Yagisawa F."/>
            <person name="Nishida K."/>
            <person name="Yoshida Y."/>
            <person name="Nishimura Y."/>
            <person name="Nakao S."/>
            <person name="Kobayashi T."/>
            <person name="Momoyama Y."/>
            <person name="Higashiyama T."/>
            <person name="Minoda A."/>
            <person name="Sano M."/>
            <person name="Nomoto H."/>
            <person name="Oishi K."/>
            <person name="Hayashi H."/>
            <person name="Ohta F."/>
            <person name="Nishizaka S."/>
            <person name="Haga S."/>
            <person name="Miura S."/>
            <person name="Morishita T."/>
            <person name="Kabeya Y."/>
            <person name="Terasawa K."/>
            <person name="Suzuki Y."/>
            <person name="Ishii Y."/>
            <person name="Asakawa S."/>
            <person name="Takano H."/>
            <person name="Ohta N."/>
            <person name="Kuroiwa H."/>
            <person name="Tanaka K."/>
            <person name="Shimizu N."/>
            <person name="Sugano S."/>
            <person name="Sato N."/>
            <person name="Nozaki H."/>
            <person name="Ogasawara N."/>
            <person name="Kohara Y."/>
            <person name="Kuroiwa T."/>
        </authorList>
    </citation>
    <scope>NUCLEOTIDE SEQUENCE [LARGE SCALE GENOMIC DNA]</scope>
    <source>
        <strain evidence="1 2">10D</strain>
    </source>
</reference>
<sequence length="342" mass="37508">MFVSSGNAFVPSGKPLTRAASQRRGARHKNQVCCKLPLGKSRLWNRLLECFSLPPETSFRKAVRCLGLTNSLVITCWCCLHATVVAPALAVNGLVDHPLTQPLRNKYYLVRAGESIADARGMVESNPVDKTSIAKSGLTARGAQQARAAAEQLVKKLGFCQQTSQCWIWPSMTLNAYETGEIIGDKAALGHERIVPEFSYLDKRGLGVYNGSISSDVIPRLHAQDRADAQYRPPAGDDGTPPESIFDVFIRVRQLLSKLETQYGTQGADVVIVAPDTYTLSVLECVMNGEPLERFEQHLFAPGEVHFVANPKVFPIRDETLPHERVNWANIESVRHGSASGG</sequence>
<dbReference type="Proteomes" id="UP000007014">
    <property type="component" value="Chromosome 18"/>
</dbReference>
<dbReference type="eggNOG" id="ENOG502QQRI">
    <property type="taxonomic scope" value="Eukaryota"/>
</dbReference>
<proteinExistence type="predicted"/>
<dbReference type="RefSeq" id="XP_005538552.1">
    <property type="nucleotide sequence ID" value="XM_005538495.1"/>
</dbReference>
<dbReference type="AlphaFoldDB" id="M1UWD8"/>
<evidence type="ECO:0000313" key="1">
    <source>
        <dbReference type="EMBL" id="BAM82516.1"/>
    </source>
</evidence>
<accession>M1UWD8</accession>
<dbReference type="OMA" id="EMGACDK"/>
<dbReference type="Pfam" id="PF00300">
    <property type="entry name" value="His_Phos_1"/>
    <property type="match status" value="1"/>
</dbReference>
<dbReference type="PANTHER" id="PTHR47580">
    <property type="entry name" value="PHOSPHOGLYCERATE MUTASE FAMILY PROTEIN"/>
    <property type="match status" value="1"/>
</dbReference>
<organism evidence="1 2">
    <name type="scientific">Cyanidioschyzon merolae (strain NIES-3377 / 10D)</name>
    <name type="common">Unicellular red alga</name>
    <dbReference type="NCBI Taxonomy" id="280699"/>
    <lineage>
        <taxon>Eukaryota</taxon>
        <taxon>Rhodophyta</taxon>
        <taxon>Bangiophyceae</taxon>
        <taxon>Cyanidiales</taxon>
        <taxon>Cyanidiaceae</taxon>
        <taxon>Cyanidioschyzon</taxon>
    </lineage>
</organism>
<dbReference type="HOGENOM" id="CLU_812233_0_0_1"/>
<dbReference type="InterPro" id="IPR013078">
    <property type="entry name" value="His_Pase_superF_clade-1"/>
</dbReference>
<dbReference type="KEGG" id="cme:CYME_CMR304C"/>
<keyword evidence="2" id="KW-1185">Reference proteome</keyword>
<dbReference type="SUPFAM" id="SSF53254">
    <property type="entry name" value="Phosphoglycerate mutase-like"/>
    <property type="match status" value="1"/>
</dbReference>
<dbReference type="InterPro" id="IPR029033">
    <property type="entry name" value="His_PPase_superfam"/>
</dbReference>
<dbReference type="OrthoDB" id="4531at2759"/>
<dbReference type="Gene3D" id="3.40.50.1240">
    <property type="entry name" value="Phosphoglycerate mutase-like"/>
    <property type="match status" value="1"/>
</dbReference>